<dbReference type="OrthoDB" id="9802792at2"/>
<dbReference type="PANTHER" id="PTHR40606">
    <property type="match status" value="1"/>
</dbReference>
<evidence type="ECO:0000313" key="3">
    <source>
        <dbReference type="Proteomes" id="UP000184028"/>
    </source>
</evidence>
<dbReference type="InterPro" id="IPR010879">
    <property type="entry name" value="DUF1508"/>
</dbReference>
<proteinExistence type="predicted"/>
<dbReference type="Proteomes" id="UP000184028">
    <property type="component" value="Unassembled WGS sequence"/>
</dbReference>
<evidence type="ECO:0000313" key="2">
    <source>
        <dbReference type="EMBL" id="SHL31264.1"/>
    </source>
</evidence>
<dbReference type="SUPFAM" id="SSF160113">
    <property type="entry name" value="YegP-like"/>
    <property type="match status" value="2"/>
</dbReference>
<accession>A0A1M6ZLI6</accession>
<dbReference type="AlphaFoldDB" id="A0A1M6ZLI6"/>
<dbReference type="PANTHER" id="PTHR40606:SF1">
    <property type="entry name" value="UPF0339 PROTEIN YEGP"/>
    <property type="match status" value="1"/>
</dbReference>
<dbReference type="RefSeq" id="WP_068841124.1">
    <property type="nucleotide sequence ID" value="NZ_FRBT01000001.1"/>
</dbReference>
<name>A0A1M6ZLI6_9FLAO</name>
<dbReference type="STRING" id="946677.SAMN05444484_1011072"/>
<protein>
    <recommendedName>
        <fullName evidence="1">DUF1508 domain-containing protein</fullName>
    </recommendedName>
</protein>
<dbReference type="EMBL" id="FRBT01000001">
    <property type="protein sequence ID" value="SHL31264.1"/>
    <property type="molecule type" value="Genomic_DNA"/>
</dbReference>
<dbReference type="InterPro" id="IPR051141">
    <property type="entry name" value="UPF0339_domain"/>
</dbReference>
<gene>
    <name evidence="2" type="ORF">SAMN05444484_1011072</name>
</gene>
<dbReference type="Gene3D" id="2.30.29.80">
    <property type="match status" value="1"/>
</dbReference>
<dbReference type="Pfam" id="PF07411">
    <property type="entry name" value="DUF1508"/>
    <property type="match status" value="2"/>
</dbReference>
<feature type="domain" description="DUF1508" evidence="1">
    <location>
        <begin position="66"/>
        <end position="107"/>
    </location>
</feature>
<feature type="domain" description="DUF1508" evidence="1">
    <location>
        <begin position="10"/>
        <end position="52"/>
    </location>
</feature>
<keyword evidence="3" id="KW-1185">Reference proteome</keyword>
<reference evidence="3" key="1">
    <citation type="submission" date="2016-11" db="EMBL/GenBank/DDBJ databases">
        <authorList>
            <person name="Varghese N."/>
            <person name="Submissions S."/>
        </authorList>
    </citation>
    <scope>NUCLEOTIDE SEQUENCE [LARGE SCALE GENOMIC DNA]</scope>
    <source>
        <strain evidence="3">DSM 24724</strain>
    </source>
</reference>
<evidence type="ECO:0000259" key="1">
    <source>
        <dbReference type="Pfam" id="PF07411"/>
    </source>
</evidence>
<sequence length="126" mass="14631">MEKFVINKNKNGEYLFDFINNEEEVILRSGAYTRKFMCIKGIESVKANSQEDLKFFRKKTPDNRRYFNLKAFNGRIIAMSTMFKDKLSCDNEIESFKTKALDAPIEDRSGNNKSGRKTRNIAIQAV</sequence>
<organism evidence="2 3">
    <name type="scientific">Flavobacterium chilense</name>
    <dbReference type="NCBI Taxonomy" id="946677"/>
    <lineage>
        <taxon>Bacteria</taxon>
        <taxon>Pseudomonadati</taxon>
        <taxon>Bacteroidota</taxon>
        <taxon>Flavobacteriia</taxon>
        <taxon>Flavobacteriales</taxon>
        <taxon>Flavobacteriaceae</taxon>
        <taxon>Flavobacterium</taxon>
    </lineage>
</organism>
<dbReference type="InterPro" id="IPR036913">
    <property type="entry name" value="YegP-like_sf"/>
</dbReference>